<evidence type="ECO:0000256" key="5">
    <source>
        <dbReference type="ARBA" id="ARBA00022842"/>
    </source>
</evidence>
<evidence type="ECO:0000313" key="7">
    <source>
        <dbReference type="EMBL" id="TQD34877.1"/>
    </source>
</evidence>
<evidence type="ECO:0000256" key="2">
    <source>
        <dbReference type="ARBA" id="ARBA00012146"/>
    </source>
</evidence>
<dbReference type="PANTHER" id="PTHR10286">
    <property type="entry name" value="INORGANIC PYROPHOSPHATASE"/>
    <property type="match status" value="1"/>
</dbReference>
<dbReference type="Proteomes" id="UP000317169">
    <property type="component" value="Unassembled WGS sequence"/>
</dbReference>
<keyword evidence="5" id="KW-0460">Magnesium</keyword>
<dbReference type="GO" id="GO:0006796">
    <property type="term" value="P:phosphate-containing compound metabolic process"/>
    <property type="evidence" value="ECO:0007669"/>
    <property type="project" value="InterPro"/>
</dbReference>
<gene>
    <name evidence="7" type="ORF">FKR84_11825</name>
</gene>
<feature type="signal peptide" evidence="6">
    <location>
        <begin position="1"/>
        <end position="21"/>
    </location>
</feature>
<dbReference type="EMBL" id="VIAR01000013">
    <property type="protein sequence ID" value="TQD34877.1"/>
    <property type="molecule type" value="Genomic_DNA"/>
</dbReference>
<evidence type="ECO:0000256" key="6">
    <source>
        <dbReference type="SAM" id="SignalP"/>
    </source>
</evidence>
<keyword evidence="8" id="KW-1185">Reference proteome</keyword>
<sequence length="208" mass="23653">MRKRKITMLKILGVLSLFFLVGCKNSEKQNIDYKTLPAYNAKKNLQAVIEIPAGSNQKIEYKKDTNRFVVDSINKQARVIDFLPYPGNYGFIPGTYSNPKNNGDGDALDVLVLSESLASGTLIEIKPIAMMRLLDEGEKDFKIIAVPLNKNLRTMQLDSFENLSLKYPHVRKILHSWFENYDKTDKLEIKGWTDGKTAEKLIQQALVN</sequence>
<dbReference type="EC" id="3.6.1.1" evidence="2"/>
<dbReference type="GO" id="GO:0004427">
    <property type="term" value="F:inorganic diphosphate phosphatase activity"/>
    <property type="evidence" value="ECO:0007669"/>
    <property type="project" value="UniProtKB-EC"/>
</dbReference>
<dbReference type="InterPro" id="IPR008162">
    <property type="entry name" value="Pyrophosphatase"/>
</dbReference>
<name>A0A507ZD92_9FLAO</name>
<dbReference type="RefSeq" id="WP_141422524.1">
    <property type="nucleotide sequence ID" value="NZ_VIAR01000013.1"/>
</dbReference>
<dbReference type="OrthoDB" id="5187599at2"/>
<protein>
    <recommendedName>
        <fullName evidence="2">inorganic diphosphatase</fullName>
        <ecNumber evidence="2">3.6.1.1</ecNumber>
    </recommendedName>
</protein>
<dbReference type="GO" id="GO:0000287">
    <property type="term" value="F:magnesium ion binding"/>
    <property type="evidence" value="ECO:0007669"/>
    <property type="project" value="InterPro"/>
</dbReference>
<evidence type="ECO:0000256" key="1">
    <source>
        <dbReference type="ARBA" id="ARBA00001946"/>
    </source>
</evidence>
<dbReference type="AlphaFoldDB" id="A0A507ZD92"/>
<reference evidence="7 8" key="1">
    <citation type="submission" date="2019-06" db="EMBL/GenBank/DDBJ databases">
        <title>Flavibacter putida gen. nov., sp. nov., a novel marine bacterium of the family Flavobacteriaceae isolated from coastal seawater.</title>
        <authorList>
            <person name="Feng X."/>
        </authorList>
    </citation>
    <scope>NUCLEOTIDE SEQUENCE [LARGE SCALE GENOMIC DNA]</scope>
    <source>
        <strain evidence="7 8">PLHSN227</strain>
    </source>
</reference>
<organism evidence="7 8">
    <name type="scientific">Haloflavibacter putidus</name>
    <dbReference type="NCBI Taxonomy" id="2576776"/>
    <lineage>
        <taxon>Bacteria</taxon>
        <taxon>Pseudomonadati</taxon>
        <taxon>Bacteroidota</taxon>
        <taxon>Flavobacteriia</taxon>
        <taxon>Flavobacteriales</taxon>
        <taxon>Flavobacteriaceae</taxon>
        <taxon>Haloflavibacter</taxon>
    </lineage>
</organism>
<keyword evidence="3" id="KW-0479">Metal-binding</keyword>
<accession>A0A507ZD92</accession>
<evidence type="ECO:0000256" key="4">
    <source>
        <dbReference type="ARBA" id="ARBA00022801"/>
    </source>
</evidence>
<dbReference type="GO" id="GO:0005737">
    <property type="term" value="C:cytoplasm"/>
    <property type="evidence" value="ECO:0007669"/>
    <property type="project" value="InterPro"/>
</dbReference>
<dbReference type="InterPro" id="IPR036649">
    <property type="entry name" value="Pyrophosphatase_sf"/>
</dbReference>
<dbReference type="Pfam" id="PF00719">
    <property type="entry name" value="Pyrophosphatase"/>
    <property type="match status" value="1"/>
</dbReference>
<dbReference type="SUPFAM" id="SSF50324">
    <property type="entry name" value="Inorganic pyrophosphatase"/>
    <property type="match status" value="1"/>
</dbReference>
<dbReference type="PROSITE" id="PS51257">
    <property type="entry name" value="PROKAR_LIPOPROTEIN"/>
    <property type="match status" value="1"/>
</dbReference>
<comment type="cofactor">
    <cofactor evidence="1">
        <name>Mg(2+)</name>
        <dbReference type="ChEBI" id="CHEBI:18420"/>
    </cofactor>
</comment>
<evidence type="ECO:0000256" key="3">
    <source>
        <dbReference type="ARBA" id="ARBA00022723"/>
    </source>
</evidence>
<keyword evidence="6" id="KW-0732">Signal</keyword>
<comment type="caution">
    <text evidence="7">The sequence shown here is derived from an EMBL/GenBank/DDBJ whole genome shotgun (WGS) entry which is preliminary data.</text>
</comment>
<feature type="chain" id="PRO_5021278136" description="inorganic diphosphatase" evidence="6">
    <location>
        <begin position="22"/>
        <end position="208"/>
    </location>
</feature>
<proteinExistence type="predicted"/>
<keyword evidence="4" id="KW-0378">Hydrolase</keyword>
<dbReference type="Gene3D" id="3.90.80.10">
    <property type="entry name" value="Inorganic pyrophosphatase"/>
    <property type="match status" value="1"/>
</dbReference>
<evidence type="ECO:0000313" key="8">
    <source>
        <dbReference type="Proteomes" id="UP000317169"/>
    </source>
</evidence>